<evidence type="ECO:0000313" key="2">
    <source>
        <dbReference type="Proteomes" id="UP001055811"/>
    </source>
</evidence>
<dbReference type="EMBL" id="CM042016">
    <property type="protein sequence ID" value="KAI3699054.1"/>
    <property type="molecule type" value="Genomic_DNA"/>
</dbReference>
<organism evidence="1 2">
    <name type="scientific">Cichorium intybus</name>
    <name type="common">Chicory</name>
    <dbReference type="NCBI Taxonomy" id="13427"/>
    <lineage>
        <taxon>Eukaryota</taxon>
        <taxon>Viridiplantae</taxon>
        <taxon>Streptophyta</taxon>
        <taxon>Embryophyta</taxon>
        <taxon>Tracheophyta</taxon>
        <taxon>Spermatophyta</taxon>
        <taxon>Magnoliopsida</taxon>
        <taxon>eudicotyledons</taxon>
        <taxon>Gunneridae</taxon>
        <taxon>Pentapetalae</taxon>
        <taxon>asterids</taxon>
        <taxon>campanulids</taxon>
        <taxon>Asterales</taxon>
        <taxon>Asteraceae</taxon>
        <taxon>Cichorioideae</taxon>
        <taxon>Cichorieae</taxon>
        <taxon>Cichoriinae</taxon>
        <taxon>Cichorium</taxon>
    </lineage>
</organism>
<reference evidence="1 2" key="2">
    <citation type="journal article" date="2022" name="Mol. Ecol. Resour.">
        <title>The genomes of chicory, endive, great burdock and yacon provide insights into Asteraceae paleo-polyploidization history and plant inulin production.</title>
        <authorList>
            <person name="Fan W."/>
            <person name="Wang S."/>
            <person name="Wang H."/>
            <person name="Wang A."/>
            <person name="Jiang F."/>
            <person name="Liu H."/>
            <person name="Zhao H."/>
            <person name="Xu D."/>
            <person name="Zhang Y."/>
        </authorList>
    </citation>
    <scope>NUCLEOTIDE SEQUENCE [LARGE SCALE GENOMIC DNA]</scope>
    <source>
        <strain evidence="2">cv. Punajuju</strain>
        <tissue evidence="1">Leaves</tissue>
    </source>
</reference>
<accession>A0ACB8ZP09</accession>
<protein>
    <submittedName>
        <fullName evidence="1">Uncharacterized protein</fullName>
    </submittedName>
</protein>
<keyword evidence="2" id="KW-1185">Reference proteome</keyword>
<evidence type="ECO:0000313" key="1">
    <source>
        <dbReference type="EMBL" id="KAI3699054.1"/>
    </source>
</evidence>
<gene>
    <name evidence="1" type="ORF">L2E82_43052</name>
</gene>
<reference evidence="2" key="1">
    <citation type="journal article" date="2022" name="Mol. Ecol. Resour.">
        <title>The genomes of chicory, endive, great burdock and yacon provide insights into Asteraceae palaeo-polyploidization history and plant inulin production.</title>
        <authorList>
            <person name="Fan W."/>
            <person name="Wang S."/>
            <person name="Wang H."/>
            <person name="Wang A."/>
            <person name="Jiang F."/>
            <person name="Liu H."/>
            <person name="Zhao H."/>
            <person name="Xu D."/>
            <person name="Zhang Y."/>
        </authorList>
    </citation>
    <scope>NUCLEOTIDE SEQUENCE [LARGE SCALE GENOMIC DNA]</scope>
    <source>
        <strain evidence="2">cv. Punajuju</strain>
    </source>
</reference>
<dbReference type="Proteomes" id="UP001055811">
    <property type="component" value="Linkage Group LG08"/>
</dbReference>
<name>A0ACB8ZP09_CICIN</name>
<sequence>MVVQFDGSNDPSWSIAVCDPNLFGSLRIRYNFINTSMALSIILHSPFLPSQPHLSFVKTRHPQSYTKFTIFAAKKDASGHLVDENMIILRKRIHEIKMVENNYEPPSNWMKWEKRYYTSYDAYVCELVGLLQSRLMNTRPSVALGLMALITLSLPVSTFMIVSNVVKSMSGILH</sequence>
<proteinExistence type="predicted"/>
<comment type="caution">
    <text evidence="1">The sequence shown here is derived from an EMBL/GenBank/DDBJ whole genome shotgun (WGS) entry which is preliminary data.</text>
</comment>